<protein>
    <submittedName>
        <fullName evidence="1">Uncharacterized protein</fullName>
    </submittedName>
</protein>
<evidence type="ECO:0000313" key="2">
    <source>
        <dbReference type="Proteomes" id="UP000642468"/>
    </source>
</evidence>
<proteinExistence type="predicted"/>
<accession>A0ABR8JKV3</accession>
<dbReference type="EMBL" id="JACWZZ010000002">
    <property type="protein sequence ID" value="MBD2716005.1"/>
    <property type="molecule type" value="Genomic_DNA"/>
</dbReference>
<dbReference type="Proteomes" id="UP000642468">
    <property type="component" value="Unassembled WGS sequence"/>
</dbReference>
<evidence type="ECO:0000313" key="1">
    <source>
        <dbReference type="EMBL" id="MBD2716005.1"/>
    </source>
</evidence>
<keyword evidence="2" id="KW-1185">Reference proteome</keyword>
<organism evidence="1 2">
    <name type="scientific">Hymenobacter duratus</name>
    <dbReference type="NCBI Taxonomy" id="2771356"/>
    <lineage>
        <taxon>Bacteria</taxon>
        <taxon>Pseudomonadati</taxon>
        <taxon>Bacteroidota</taxon>
        <taxon>Cytophagia</taxon>
        <taxon>Cytophagales</taxon>
        <taxon>Hymenobacteraceae</taxon>
        <taxon>Hymenobacter</taxon>
    </lineage>
</organism>
<reference evidence="1 2" key="1">
    <citation type="submission" date="2020-09" db="EMBL/GenBank/DDBJ databases">
        <authorList>
            <person name="Kim M.K."/>
        </authorList>
    </citation>
    <scope>NUCLEOTIDE SEQUENCE [LARGE SCALE GENOMIC DNA]</scope>
    <source>
        <strain evidence="1 2">BT646</strain>
    </source>
</reference>
<name>A0ABR8JKV3_9BACT</name>
<sequence length="270" mass="30502">MATDGVKIIDGDYAHDLYNQFMDLYDAGASLAEIETQCGSQRNDADPFEEEIFVTTYALALWQIGELPADLLEETRRIVSREAGVSVFTEEAGPAEGRKRKRELEKLLKRISQPNLKPRKRRVYTDTSEVIFSAGEILIFQLPCAQYCATILLSVQQYRGRCNYQFMISTFKSAQKPTLEDIIHSRVVGRRIWSGATNSGHFITVPDIIKTTSKSLRAYADRFESLDTVTIRDDAKLVGSCISASDFSDFIDSWVNPEQPVKSFFLSELL</sequence>
<gene>
    <name evidence="1" type="ORF">IC231_13245</name>
</gene>
<comment type="caution">
    <text evidence="1">The sequence shown here is derived from an EMBL/GenBank/DDBJ whole genome shotgun (WGS) entry which is preliminary data.</text>
</comment>